<dbReference type="AlphaFoldDB" id="L1JJH9"/>
<evidence type="ECO:0000313" key="4">
    <source>
        <dbReference type="Proteomes" id="UP000011087"/>
    </source>
</evidence>
<dbReference type="Proteomes" id="UP000011087">
    <property type="component" value="Unassembled WGS sequence"/>
</dbReference>
<proteinExistence type="predicted"/>
<feature type="coiled-coil region" evidence="1">
    <location>
        <begin position="213"/>
        <end position="240"/>
    </location>
</feature>
<feature type="coiled-coil region" evidence="1">
    <location>
        <begin position="83"/>
        <end position="162"/>
    </location>
</feature>
<keyword evidence="4" id="KW-1185">Reference proteome</keyword>
<dbReference type="EnsemblProtists" id="EKX48245">
    <property type="protein sequence ID" value="EKX48245"/>
    <property type="gene ID" value="GUITHDRAFT_136767"/>
</dbReference>
<dbReference type="OrthoDB" id="2383523at2759"/>
<accession>L1JJH9</accession>
<reference evidence="3" key="3">
    <citation type="submission" date="2016-03" db="UniProtKB">
        <authorList>
            <consortium name="EnsemblProtists"/>
        </authorList>
    </citation>
    <scope>IDENTIFICATION</scope>
</reference>
<evidence type="ECO:0000313" key="3">
    <source>
        <dbReference type="EnsemblProtists" id="EKX48245"/>
    </source>
</evidence>
<gene>
    <name evidence="2" type="ORF">GUITHDRAFT_136767</name>
</gene>
<dbReference type="GeneID" id="17305072"/>
<dbReference type="KEGG" id="gtt:GUITHDRAFT_136767"/>
<reference evidence="2 4" key="1">
    <citation type="journal article" date="2012" name="Nature">
        <title>Algal genomes reveal evolutionary mosaicism and the fate of nucleomorphs.</title>
        <authorList>
            <consortium name="DOE Joint Genome Institute"/>
            <person name="Curtis B.A."/>
            <person name="Tanifuji G."/>
            <person name="Burki F."/>
            <person name="Gruber A."/>
            <person name="Irimia M."/>
            <person name="Maruyama S."/>
            <person name="Arias M.C."/>
            <person name="Ball S.G."/>
            <person name="Gile G.H."/>
            <person name="Hirakawa Y."/>
            <person name="Hopkins J.F."/>
            <person name="Kuo A."/>
            <person name="Rensing S.A."/>
            <person name="Schmutz J."/>
            <person name="Symeonidi A."/>
            <person name="Elias M."/>
            <person name="Eveleigh R.J."/>
            <person name="Herman E.K."/>
            <person name="Klute M.J."/>
            <person name="Nakayama T."/>
            <person name="Obornik M."/>
            <person name="Reyes-Prieto A."/>
            <person name="Armbrust E.V."/>
            <person name="Aves S.J."/>
            <person name="Beiko R.G."/>
            <person name="Coutinho P."/>
            <person name="Dacks J.B."/>
            <person name="Durnford D.G."/>
            <person name="Fast N.M."/>
            <person name="Green B.R."/>
            <person name="Grisdale C.J."/>
            <person name="Hempel F."/>
            <person name="Henrissat B."/>
            <person name="Hoppner M.P."/>
            <person name="Ishida K."/>
            <person name="Kim E."/>
            <person name="Koreny L."/>
            <person name="Kroth P.G."/>
            <person name="Liu Y."/>
            <person name="Malik S.B."/>
            <person name="Maier U.G."/>
            <person name="McRose D."/>
            <person name="Mock T."/>
            <person name="Neilson J.A."/>
            <person name="Onodera N.T."/>
            <person name="Poole A.M."/>
            <person name="Pritham E.J."/>
            <person name="Richards T.A."/>
            <person name="Rocap G."/>
            <person name="Roy S.W."/>
            <person name="Sarai C."/>
            <person name="Schaack S."/>
            <person name="Shirato S."/>
            <person name="Slamovits C.H."/>
            <person name="Spencer D.F."/>
            <person name="Suzuki S."/>
            <person name="Worden A.Z."/>
            <person name="Zauner S."/>
            <person name="Barry K."/>
            <person name="Bell C."/>
            <person name="Bharti A.K."/>
            <person name="Crow J.A."/>
            <person name="Grimwood J."/>
            <person name="Kramer R."/>
            <person name="Lindquist E."/>
            <person name="Lucas S."/>
            <person name="Salamov A."/>
            <person name="McFadden G.I."/>
            <person name="Lane C.E."/>
            <person name="Keeling P.J."/>
            <person name="Gray M.W."/>
            <person name="Grigoriev I.V."/>
            <person name="Archibald J.M."/>
        </authorList>
    </citation>
    <scope>NUCLEOTIDE SEQUENCE</scope>
    <source>
        <strain evidence="2 4">CCMP2712</strain>
    </source>
</reference>
<name>L1JJH9_GUITC</name>
<dbReference type="PaxDb" id="55529-EKX48245"/>
<evidence type="ECO:0000256" key="1">
    <source>
        <dbReference type="SAM" id="Coils"/>
    </source>
</evidence>
<reference evidence="4" key="2">
    <citation type="submission" date="2012-11" db="EMBL/GenBank/DDBJ databases">
        <authorList>
            <person name="Kuo A."/>
            <person name="Curtis B.A."/>
            <person name="Tanifuji G."/>
            <person name="Burki F."/>
            <person name="Gruber A."/>
            <person name="Irimia M."/>
            <person name="Maruyama S."/>
            <person name="Arias M.C."/>
            <person name="Ball S.G."/>
            <person name="Gile G.H."/>
            <person name="Hirakawa Y."/>
            <person name="Hopkins J.F."/>
            <person name="Rensing S.A."/>
            <person name="Schmutz J."/>
            <person name="Symeonidi A."/>
            <person name="Elias M."/>
            <person name="Eveleigh R.J."/>
            <person name="Herman E.K."/>
            <person name="Klute M.J."/>
            <person name="Nakayama T."/>
            <person name="Obornik M."/>
            <person name="Reyes-Prieto A."/>
            <person name="Armbrust E.V."/>
            <person name="Aves S.J."/>
            <person name="Beiko R.G."/>
            <person name="Coutinho P."/>
            <person name="Dacks J.B."/>
            <person name="Durnford D.G."/>
            <person name="Fast N.M."/>
            <person name="Green B.R."/>
            <person name="Grisdale C."/>
            <person name="Hempe F."/>
            <person name="Henrissat B."/>
            <person name="Hoppner M.P."/>
            <person name="Ishida K.-I."/>
            <person name="Kim E."/>
            <person name="Koreny L."/>
            <person name="Kroth P.G."/>
            <person name="Liu Y."/>
            <person name="Malik S.-B."/>
            <person name="Maier U.G."/>
            <person name="McRose D."/>
            <person name="Mock T."/>
            <person name="Neilson J.A."/>
            <person name="Onodera N.T."/>
            <person name="Poole A.M."/>
            <person name="Pritham E.J."/>
            <person name="Richards T.A."/>
            <person name="Rocap G."/>
            <person name="Roy S.W."/>
            <person name="Sarai C."/>
            <person name="Schaack S."/>
            <person name="Shirato S."/>
            <person name="Slamovits C.H."/>
            <person name="Spencer D.F."/>
            <person name="Suzuki S."/>
            <person name="Worden A.Z."/>
            <person name="Zauner S."/>
            <person name="Barry K."/>
            <person name="Bell C."/>
            <person name="Bharti A.K."/>
            <person name="Crow J.A."/>
            <person name="Grimwood J."/>
            <person name="Kramer R."/>
            <person name="Lindquist E."/>
            <person name="Lucas S."/>
            <person name="Salamov A."/>
            <person name="McFadden G.I."/>
            <person name="Lane C.E."/>
            <person name="Keeling P.J."/>
            <person name="Gray M.W."/>
            <person name="Grigoriev I.V."/>
            <person name="Archibald J.M."/>
        </authorList>
    </citation>
    <scope>NUCLEOTIDE SEQUENCE</scope>
    <source>
        <strain evidence="4">CCMP2712</strain>
    </source>
</reference>
<protein>
    <submittedName>
        <fullName evidence="2 3">Uncharacterized protein</fullName>
    </submittedName>
</protein>
<keyword evidence="1" id="KW-0175">Coiled coil</keyword>
<dbReference type="HOGENOM" id="CLU_835349_0_0_1"/>
<dbReference type="RefSeq" id="XP_005835225.1">
    <property type="nucleotide sequence ID" value="XM_005835168.1"/>
</dbReference>
<dbReference type="EMBL" id="JH992986">
    <property type="protein sequence ID" value="EKX48245.1"/>
    <property type="molecule type" value="Genomic_DNA"/>
</dbReference>
<sequence length="333" mass="37914">MACSRLAVAVDRLDHVRFERRHGREAMKVLRMNEEDVSRDLAVAESALQKDGSRFKDIIQSLRKFSTNNQVLSLLCLPKTLLIENLTKKVDALETDLEQMFGEIAELRAQIREVEKDSFIKTRVDENVFTYKEEVAKSEDTLKDLKRKLEVMNSEHDLLQEEFNNSSLNARLRAIEGKLVDCQLQEADVEQKHELAKKQLQMDKIALQSDPKCRELVNEMSKLEKDLSDSKQRLEKHQEDVQLLAQGLLHISAVMAREGHPQAITLDMLREAGKCLPLQQLKDLVSAKLTSSNKLKASDSVHQKVLEAVYSLVSASLISINRTCPLQNVTLMI</sequence>
<evidence type="ECO:0000313" key="2">
    <source>
        <dbReference type="EMBL" id="EKX48245.1"/>
    </source>
</evidence>
<organism evidence="2">
    <name type="scientific">Guillardia theta (strain CCMP2712)</name>
    <name type="common">Cryptophyte</name>
    <dbReference type="NCBI Taxonomy" id="905079"/>
    <lineage>
        <taxon>Eukaryota</taxon>
        <taxon>Cryptophyceae</taxon>
        <taxon>Pyrenomonadales</taxon>
        <taxon>Geminigeraceae</taxon>
        <taxon>Guillardia</taxon>
    </lineage>
</organism>